<gene>
    <name evidence="1" type="ORF">LCGC14_2462240</name>
</gene>
<evidence type="ECO:0000313" key="1">
    <source>
        <dbReference type="EMBL" id="KKL19763.1"/>
    </source>
</evidence>
<accession>A0A0F9E6X1</accession>
<name>A0A0F9E6X1_9ZZZZ</name>
<proteinExistence type="predicted"/>
<dbReference type="EMBL" id="LAZR01038360">
    <property type="protein sequence ID" value="KKL19763.1"/>
    <property type="molecule type" value="Genomic_DNA"/>
</dbReference>
<protein>
    <submittedName>
        <fullName evidence="1">Uncharacterized protein</fullName>
    </submittedName>
</protein>
<dbReference type="AlphaFoldDB" id="A0A0F9E6X1"/>
<comment type="caution">
    <text evidence="1">The sequence shown here is derived from an EMBL/GenBank/DDBJ whole genome shotgun (WGS) entry which is preliminary data.</text>
</comment>
<feature type="non-terminal residue" evidence="1">
    <location>
        <position position="20"/>
    </location>
</feature>
<reference evidence="1" key="1">
    <citation type="journal article" date="2015" name="Nature">
        <title>Complex archaea that bridge the gap between prokaryotes and eukaryotes.</title>
        <authorList>
            <person name="Spang A."/>
            <person name="Saw J.H."/>
            <person name="Jorgensen S.L."/>
            <person name="Zaremba-Niedzwiedzka K."/>
            <person name="Martijn J."/>
            <person name="Lind A.E."/>
            <person name="van Eijk R."/>
            <person name="Schleper C."/>
            <person name="Guy L."/>
            <person name="Ettema T.J."/>
        </authorList>
    </citation>
    <scope>NUCLEOTIDE SEQUENCE</scope>
</reference>
<organism evidence="1">
    <name type="scientific">marine sediment metagenome</name>
    <dbReference type="NCBI Taxonomy" id="412755"/>
    <lineage>
        <taxon>unclassified sequences</taxon>
        <taxon>metagenomes</taxon>
        <taxon>ecological metagenomes</taxon>
    </lineage>
</organism>
<sequence length="20" mass="2407">MKTYKTIFYYSVMTGNRGDM</sequence>